<dbReference type="GO" id="GO:0005975">
    <property type="term" value="P:carbohydrate metabolic process"/>
    <property type="evidence" value="ECO:0007669"/>
    <property type="project" value="InterPro"/>
</dbReference>
<dbReference type="EMBL" id="UOFY01000050">
    <property type="protein sequence ID" value="VAX10422.1"/>
    <property type="molecule type" value="Genomic_DNA"/>
</dbReference>
<dbReference type="Gene3D" id="1.50.10.10">
    <property type="match status" value="1"/>
</dbReference>
<dbReference type="CDD" id="cd02955">
    <property type="entry name" value="SSP411"/>
    <property type="match status" value="1"/>
</dbReference>
<gene>
    <name evidence="3" type="ORF">MNBD_GAMMA25-2520</name>
</gene>
<dbReference type="Gene3D" id="3.40.30.10">
    <property type="entry name" value="Glutaredoxin"/>
    <property type="match status" value="1"/>
</dbReference>
<dbReference type="InterPro" id="IPR004879">
    <property type="entry name" value="Ssp411-like_TRX"/>
</dbReference>
<dbReference type="InterPro" id="IPR012341">
    <property type="entry name" value="6hp_glycosidase-like_sf"/>
</dbReference>
<dbReference type="InterPro" id="IPR024705">
    <property type="entry name" value="Ssp411"/>
</dbReference>
<sequence length="783" mass="89508">MTLIKQIKWGVAILLLPVLSSLAAGFSYLPELTAELLKAYRTQPSGYQPRTSHLCADRPCYINRLIREASPYLLQHAHNPVDWHAWGEEAFARARRENKPVFLSIGYAACHWCHVMEVESFDNIETARILNENFIAIKVDRERRPDVDDFFANVVMNFQGQQGWPMSVFLTPEGKPISGGSYYPQAEFRELLIQLQSDWKKEEGKLRQQADKLMQQLQEDAIKARPTAALDDDLRRQTLRNIYSIFDSYQGGFGEATKFPREPWLFLFLDNSYGAAENSDSSTVLRTSLTQMALGGIYDQLGGGFHRYTVDPNWTTPHFEKMLYNQAMLLRLYLQADSLQPDLLYRRVAEQTSDFLLAEMQAANGGFYASLDADSEGEEGRYYLWRVEEFKKTLSNEDSRFAAEIYDVDDYGEVAGANVLYLQELPPGRDLQRLDSIRCQLKQARDQRVRPARDEKIIMSWNGLAITALAEAARHLEQAKYLDAAVRSADFIWTEMQDETGFHRIYFNRKAAEPAQLKDYAFYLQALIMLYDIQRDKKWLIRAEKIAAIMQRDFADKKNGGFYQTTKNMKVPVLLRPKLAYDDSLPAGNAIAAQMLIRLARRTEQPAYEKQARMLLSSFTADVLDVPSAHSGLLIAAHEISKGEQSLPLYAARGHIYIDAVVQMEDKNRYRLQLNLQIDEGWHINAHAPLDDYLIPTQILIATDSAWKLDKPDYPPAEQVRLGFSERPLALYQGKVAINASLLRVSTKINPAIQLHLQACNNSLCLPPETLKFYPRQSRVNTQ</sequence>
<protein>
    <submittedName>
        <fullName evidence="3">Uncharacterized protein YyaL</fullName>
    </submittedName>
</protein>
<evidence type="ECO:0000313" key="3">
    <source>
        <dbReference type="EMBL" id="VAX10422.1"/>
    </source>
</evidence>
<dbReference type="InterPro" id="IPR028250">
    <property type="entry name" value="DsbDN"/>
</dbReference>
<proteinExistence type="predicted"/>
<organism evidence="3">
    <name type="scientific">hydrothermal vent metagenome</name>
    <dbReference type="NCBI Taxonomy" id="652676"/>
    <lineage>
        <taxon>unclassified sequences</taxon>
        <taxon>metagenomes</taxon>
        <taxon>ecological metagenomes</taxon>
    </lineage>
</organism>
<dbReference type="AlphaFoldDB" id="A0A3B1B2R1"/>
<feature type="domain" description="Thiol:disulfide interchange protein DsbD N-terminal" evidence="2">
    <location>
        <begin position="662"/>
        <end position="771"/>
    </location>
</feature>
<dbReference type="PANTHER" id="PTHR42899">
    <property type="entry name" value="SPERMATOGENESIS-ASSOCIATED PROTEIN 20"/>
    <property type="match status" value="1"/>
</dbReference>
<reference evidence="3" key="1">
    <citation type="submission" date="2018-06" db="EMBL/GenBank/DDBJ databases">
        <authorList>
            <person name="Zhirakovskaya E."/>
        </authorList>
    </citation>
    <scope>NUCLEOTIDE SEQUENCE</scope>
</reference>
<dbReference type="Pfam" id="PF03190">
    <property type="entry name" value="Thioredox_DsbH"/>
    <property type="match status" value="1"/>
</dbReference>
<dbReference type="PANTHER" id="PTHR42899:SF1">
    <property type="entry name" value="SPERMATOGENESIS-ASSOCIATED PROTEIN 20"/>
    <property type="match status" value="1"/>
</dbReference>
<dbReference type="SUPFAM" id="SSF52833">
    <property type="entry name" value="Thioredoxin-like"/>
    <property type="match status" value="1"/>
</dbReference>
<evidence type="ECO:0000259" key="2">
    <source>
        <dbReference type="Pfam" id="PF11412"/>
    </source>
</evidence>
<feature type="domain" description="Spermatogenesis-associated protein 20-like TRX" evidence="1">
    <location>
        <begin position="63"/>
        <end position="218"/>
    </location>
</feature>
<dbReference type="SUPFAM" id="SSF48208">
    <property type="entry name" value="Six-hairpin glycosidases"/>
    <property type="match status" value="1"/>
</dbReference>
<dbReference type="InterPro" id="IPR036249">
    <property type="entry name" value="Thioredoxin-like_sf"/>
</dbReference>
<evidence type="ECO:0000259" key="1">
    <source>
        <dbReference type="Pfam" id="PF03190"/>
    </source>
</evidence>
<dbReference type="Pfam" id="PF11412">
    <property type="entry name" value="DsbD_N"/>
    <property type="match status" value="1"/>
</dbReference>
<name>A0A3B1B2R1_9ZZZZ</name>
<dbReference type="InterPro" id="IPR008928">
    <property type="entry name" value="6-hairpin_glycosidase_sf"/>
</dbReference>
<accession>A0A3B1B2R1</accession>